<sequence>MSLNVIVTRMLTKARYIAENAARGRFPLHNKLDTALPLDFEWIATSSKERDAWMTAEEKRIEQLDAYWRVLPINFLSRQWLNFELQHSDAMGYCDL</sequence>
<accession>A0A2S0UJ94</accession>
<dbReference type="AlphaFoldDB" id="A0A2S0UJ94"/>
<protein>
    <submittedName>
        <fullName evidence="1">Uncharacterized protein</fullName>
    </submittedName>
</protein>
<keyword evidence="2" id="KW-1185">Reference proteome</keyword>
<organism evidence="1 2">
    <name type="scientific">Paragemmobacter aquarius</name>
    <dbReference type="NCBI Taxonomy" id="2169400"/>
    <lineage>
        <taxon>Bacteria</taxon>
        <taxon>Pseudomonadati</taxon>
        <taxon>Pseudomonadota</taxon>
        <taxon>Alphaproteobacteria</taxon>
        <taxon>Rhodobacterales</taxon>
        <taxon>Paracoccaceae</taxon>
        <taxon>Paragemmobacter</taxon>
    </lineage>
</organism>
<evidence type="ECO:0000313" key="1">
    <source>
        <dbReference type="EMBL" id="AWB47894.1"/>
    </source>
</evidence>
<dbReference type="EMBL" id="CP028918">
    <property type="protein sequence ID" value="AWB47894.1"/>
    <property type="molecule type" value="Genomic_DNA"/>
</dbReference>
<name>A0A2S0UJ94_9RHOB</name>
<evidence type="ECO:0000313" key="2">
    <source>
        <dbReference type="Proteomes" id="UP000244496"/>
    </source>
</evidence>
<dbReference type="Proteomes" id="UP000244496">
    <property type="component" value="Chromosome"/>
</dbReference>
<proteinExistence type="predicted"/>
<dbReference type="KEGG" id="geh:HYN69_04650"/>
<reference evidence="1 2" key="1">
    <citation type="submission" date="2018-04" db="EMBL/GenBank/DDBJ databases">
        <title>Genome sequencing of Gemmobacter.</title>
        <authorList>
            <person name="Yi H."/>
            <person name="Baek M.-G."/>
        </authorList>
    </citation>
    <scope>NUCLEOTIDE SEQUENCE [LARGE SCALE GENOMIC DNA]</scope>
    <source>
        <strain evidence="1 2">HYN0069</strain>
    </source>
</reference>
<gene>
    <name evidence="1" type="ORF">HYN69_04650</name>
</gene>